<feature type="region of interest" description="Disordered" evidence="1">
    <location>
        <begin position="90"/>
        <end position="109"/>
    </location>
</feature>
<accession>A0A8C3HLM7</accession>
<feature type="compositionally biased region" description="Low complexity" evidence="1">
    <location>
        <begin position="11"/>
        <end position="25"/>
    </location>
</feature>
<sequence length="157" mass="15867">PVAPGGERGRSSAGAPHSRPAAPASPALPPQLCRCPSLPTPQPCPPTHTLESLVWEQAGLAARCEVAENLEGVSGAALVGVDPVLAWGRGEVGGQPQGPSPGVPPSHPLAWAWHRCAHRPPIPQHPHQTAGSWAPSPDSGVPAPPGSRGGSPSGKWG</sequence>
<reference evidence="2" key="1">
    <citation type="submission" date="2025-08" db="UniProtKB">
        <authorList>
            <consortium name="Ensembl"/>
        </authorList>
    </citation>
    <scope>IDENTIFICATION</scope>
</reference>
<dbReference type="Proteomes" id="UP000694380">
    <property type="component" value="Unplaced"/>
</dbReference>
<reference evidence="2" key="2">
    <citation type="submission" date="2025-09" db="UniProtKB">
        <authorList>
            <consortium name="Ensembl"/>
        </authorList>
    </citation>
    <scope>IDENTIFICATION</scope>
</reference>
<dbReference type="Ensembl" id="ENSCPBT00000023781.1">
    <property type="protein sequence ID" value="ENSCPBP00000020208.1"/>
    <property type="gene ID" value="ENSCPBG00000014536.1"/>
</dbReference>
<protein>
    <submittedName>
        <fullName evidence="2">Uncharacterized protein</fullName>
    </submittedName>
</protein>
<feature type="region of interest" description="Disordered" evidence="1">
    <location>
        <begin position="116"/>
        <end position="157"/>
    </location>
</feature>
<proteinExistence type="predicted"/>
<feature type="compositionally biased region" description="Gly residues" evidence="1">
    <location>
        <begin position="147"/>
        <end position="157"/>
    </location>
</feature>
<feature type="region of interest" description="Disordered" evidence="1">
    <location>
        <begin position="1"/>
        <end position="41"/>
    </location>
</feature>
<evidence type="ECO:0000313" key="3">
    <source>
        <dbReference type="Proteomes" id="UP000694380"/>
    </source>
</evidence>
<feature type="compositionally biased region" description="Pro residues" evidence="1">
    <location>
        <begin position="98"/>
        <end position="107"/>
    </location>
</feature>
<evidence type="ECO:0000313" key="2">
    <source>
        <dbReference type="Ensembl" id="ENSCPBP00000020208.1"/>
    </source>
</evidence>
<organism evidence="2 3">
    <name type="scientific">Chrysemys picta bellii</name>
    <name type="common">Western painted turtle</name>
    <name type="synonym">Emys bellii</name>
    <dbReference type="NCBI Taxonomy" id="8478"/>
    <lineage>
        <taxon>Eukaryota</taxon>
        <taxon>Metazoa</taxon>
        <taxon>Chordata</taxon>
        <taxon>Craniata</taxon>
        <taxon>Vertebrata</taxon>
        <taxon>Euteleostomi</taxon>
        <taxon>Archelosauria</taxon>
        <taxon>Testudinata</taxon>
        <taxon>Testudines</taxon>
        <taxon>Cryptodira</taxon>
        <taxon>Durocryptodira</taxon>
        <taxon>Testudinoidea</taxon>
        <taxon>Emydidae</taxon>
        <taxon>Chrysemys</taxon>
    </lineage>
</organism>
<dbReference type="GeneTree" id="ENSGT00960000191724"/>
<evidence type="ECO:0000256" key="1">
    <source>
        <dbReference type="SAM" id="MobiDB-lite"/>
    </source>
</evidence>
<name>A0A8C3HLM7_CHRPI</name>
<dbReference type="AlphaFoldDB" id="A0A8C3HLM7"/>
<keyword evidence="3" id="KW-1185">Reference proteome</keyword>